<dbReference type="RefSeq" id="WP_121154995.1">
    <property type="nucleotide sequence ID" value="NZ_RBKT01000001.1"/>
</dbReference>
<name>A0A495JF93_9ACTN</name>
<evidence type="ECO:0000256" key="1">
    <source>
        <dbReference type="SAM" id="MobiDB-lite"/>
    </source>
</evidence>
<feature type="compositionally biased region" description="Pro residues" evidence="1">
    <location>
        <begin position="124"/>
        <end position="136"/>
    </location>
</feature>
<organism evidence="2 3">
    <name type="scientific">Micromonospora pisi</name>
    <dbReference type="NCBI Taxonomy" id="589240"/>
    <lineage>
        <taxon>Bacteria</taxon>
        <taxon>Bacillati</taxon>
        <taxon>Actinomycetota</taxon>
        <taxon>Actinomycetes</taxon>
        <taxon>Micromonosporales</taxon>
        <taxon>Micromonosporaceae</taxon>
        <taxon>Micromonospora</taxon>
    </lineage>
</organism>
<gene>
    <name evidence="2" type="ORF">BDK92_1004</name>
</gene>
<reference evidence="2 3" key="1">
    <citation type="submission" date="2018-10" db="EMBL/GenBank/DDBJ databases">
        <title>Sequencing the genomes of 1000 actinobacteria strains.</title>
        <authorList>
            <person name="Klenk H.-P."/>
        </authorList>
    </citation>
    <scope>NUCLEOTIDE SEQUENCE [LARGE SCALE GENOMIC DNA]</scope>
    <source>
        <strain evidence="2 3">DSM 45175</strain>
    </source>
</reference>
<dbReference type="EMBL" id="RBKT01000001">
    <property type="protein sequence ID" value="RKR86739.1"/>
    <property type="molecule type" value="Genomic_DNA"/>
</dbReference>
<accession>A0A495JF93</accession>
<evidence type="ECO:0000313" key="2">
    <source>
        <dbReference type="EMBL" id="RKR86739.1"/>
    </source>
</evidence>
<protein>
    <recommendedName>
        <fullName evidence="4">Excreted virulence factor EspC (Type VII ESX diderm)</fullName>
    </recommendedName>
</protein>
<evidence type="ECO:0000313" key="3">
    <source>
        <dbReference type="Proteomes" id="UP000277671"/>
    </source>
</evidence>
<comment type="caution">
    <text evidence="2">The sequence shown here is derived from an EMBL/GenBank/DDBJ whole genome shotgun (WGS) entry which is preliminary data.</text>
</comment>
<dbReference type="AlphaFoldDB" id="A0A495JF93"/>
<feature type="region of interest" description="Disordered" evidence="1">
    <location>
        <begin position="117"/>
        <end position="136"/>
    </location>
</feature>
<keyword evidence="3" id="KW-1185">Reference proteome</keyword>
<dbReference type="Proteomes" id="UP000277671">
    <property type="component" value="Unassembled WGS sequence"/>
</dbReference>
<proteinExistence type="predicted"/>
<sequence length="136" mass="14395">MPRITVDEDFIREVQTRLTEMRNQVSGVRAGVDPTDMGHTHGMPWANLEVIPGGENFASGAAVKTRIRTVGGLVDTKLAAFDKKLADYAQGLGNILLSSENIERANANAANFASFLPGSRPTSSVPPPVVPPPAAS</sequence>
<evidence type="ECO:0008006" key="4">
    <source>
        <dbReference type="Google" id="ProtNLM"/>
    </source>
</evidence>
<dbReference type="OrthoDB" id="3384390at2"/>